<dbReference type="AlphaFoldDB" id="A0A849C1H1"/>
<evidence type="ECO:0000313" key="3">
    <source>
        <dbReference type="Proteomes" id="UP000586827"/>
    </source>
</evidence>
<proteinExistence type="predicted"/>
<evidence type="ECO:0000313" key="2">
    <source>
        <dbReference type="EMBL" id="NNH68849.1"/>
    </source>
</evidence>
<dbReference type="Proteomes" id="UP000586827">
    <property type="component" value="Unassembled WGS sequence"/>
</dbReference>
<gene>
    <name evidence="2" type="ORF">HLB23_02985</name>
</gene>
<sequence>MPSHTKNTGGLSFEQTVPRSLAHRRCLGEVFVADTAAVGVGEYLAAVQIPRAHLLWSDRRGDQHDPLALVEAVRQAMTVFGHRYLNLPPDTALSLQRVAVDIEDRSVLHDDGATPLEGIVRLRTDLDAGTAYLTDHGFTATVTVGGAAAVSVRGGGIAFPAEAYAQLRQHQLADRLENGRGQGGSILRTSPVAPARVGRRDERNVVVGTGDSGVELVVDRRHPSFFDHPYDHVPGPLLLEGFRQAALLAVADTSASPPVALDAAPVTMAAEFSGFAEFHAPLILTSSIDRDDESDCAEIHLDLTQFGVRIAGCRIEFDLISPAPRRDAASLTAPEEIST</sequence>
<protein>
    <recommendedName>
        <fullName evidence="1">A-factor biosynthesis hotdog domain-containing protein</fullName>
    </recommendedName>
</protein>
<organism evidence="2 3">
    <name type="scientific">Nocardia uniformis</name>
    <dbReference type="NCBI Taxonomy" id="53432"/>
    <lineage>
        <taxon>Bacteria</taxon>
        <taxon>Bacillati</taxon>
        <taxon>Actinomycetota</taxon>
        <taxon>Actinomycetes</taxon>
        <taxon>Mycobacteriales</taxon>
        <taxon>Nocardiaceae</taxon>
        <taxon>Nocardia</taxon>
    </lineage>
</organism>
<name>A0A849C1H1_9NOCA</name>
<comment type="caution">
    <text evidence="2">The sequence shown here is derived from an EMBL/GenBank/DDBJ whole genome shotgun (WGS) entry which is preliminary data.</text>
</comment>
<evidence type="ECO:0000259" key="1">
    <source>
        <dbReference type="Pfam" id="PF03756"/>
    </source>
</evidence>
<reference evidence="2 3" key="1">
    <citation type="submission" date="2020-05" db="EMBL/GenBank/DDBJ databases">
        <title>MicrobeNet Type strains.</title>
        <authorList>
            <person name="Nicholson A.C."/>
        </authorList>
    </citation>
    <scope>NUCLEOTIDE SEQUENCE [LARGE SCALE GENOMIC DNA]</scope>
    <source>
        <strain evidence="2 3">JCM 3224</strain>
    </source>
</reference>
<accession>A0A849C1H1</accession>
<dbReference type="Pfam" id="PF03756">
    <property type="entry name" value="AfsA"/>
    <property type="match status" value="2"/>
</dbReference>
<dbReference type="InterPro" id="IPR005509">
    <property type="entry name" value="AfsA_hotdog_dom"/>
</dbReference>
<keyword evidence="3" id="KW-1185">Reference proteome</keyword>
<feature type="domain" description="A-factor biosynthesis hotdog" evidence="1">
    <location>
        <begin position="23"/>
        <end position="106"/>
    </location>
</feature>
<dbReference type="EMBL" id="JABELX010000001">
    <property type="protein sequence ID" value="NNH68849.1"/>
    <property type="molecule type" value="Genomic_DNA"/>
</dbReference>
<feature type="domain" description="A-factor biosynthesis hotdog" evidence="1">
    <location>
        <begin position="197"/>
        <end position="304"/>
    </location>
</feature>
<dbReference type="RefSeq" id="WP_067527631.1">
    <property type="nucleotide sequence ID" value="NZ_JABELX010000001.1"/>
</dbReference>